<evidence type="ECO:0000313" key="2">
    <source>
        <dbReference type="Proteomes" id="UP001295684"/>
    </source>
</evidence>
<gene>
    <name evidence="1" type="ORF">ECRASSUSDP1_LOCUS3670</name>
</gene>
<dbReference type="AlphaFoldDB" id="A0AAD1UC00"/>
<organism evidence="1 2">
    <name type="scientific">Euplotes crassus</name>
    <dbReference type="NCBI Taxonomy" id="5936"/>
    <lineage>
        <taxon>Eukaryota</taxon>
        <taxon>Sar</taxon>
        <taxon>Alveolata</taxon>
        <taxon>Ciliophora</taxon>
        <taxon>Intramacronucleata</taxon>
        <taxon>Spirotrichea</taxon>
        <taxon>Hypotrichia</taxon>
        <taxon>Euplotida</taxon>
        <taxon>Euplotidae</taxon>
        <taxon>Moneuplotes</taxon>
    </lineage>
</organism>
<proteinExistence type="predicted"/>
<evidence type="ECO:0000313" key="1">
    <source>
        <dbReference type="EMBL" id="CAI2362348.1"/>
    </source>
</evidence>
<comment type="caution">
    <text evidence="1">The sequence shown here is derived from an EMBL/GenBank/DDBJ whole genome shotgun (WGS) entry which is preliminary data.</text>
</comment>
<sequence length="364" mass="42386">MELDLDQSMDKYSVEEIVQKIGNMVKGRKEYEGLSKKVAGKEEGGRGVIKEIMEDEKFREFCVRFTLDAIGKGAITTLDQADFPDFSSLGYLRASIKSQRECIRNIKRQFSKIYERNLKTESLSTTNLNTRFHSLSGYLSYLNSNSAMSLQMDKEYSIKFAKSLMNYRLPKCSEIYLYSVHKRPELTKNILKRSFPEQIEGFSFDNRGVDFAKTKKINIGRYLKELSQVIPNVTHRVTFKHFEINQYQLSKLFYLSREKKQVGFRNCRIHLKTPPDLSKSLKGCKIETLNFDSCGESQYSDWETHPEYLCNLIESLSQCPDLQDSLTQISLCWIKVPKEIQIKIFEQHPFKKATVYPYLTFSPN</sequence>
<name>A0AAD1UC00_EUPCR</name>
<dbReference type="Proteomes" id="UP001295684">
    <property type="component" value="Unassembled WGS sequence"/>
</dbReference>
<dbReference type="EMBL" id="CAMPGE010003513">
    <property type="protein sequence ID" value="CAI2362348.1"/>
    <property type="molecule type" value="Genomic_DNA"/>
</dbReference>
<protein>
    <submittedName>
        <fullName evidence="1">Uncharacterized protein</fullName>
    </submittedName>
</protein>
<reference evidence="1" key="1">
    <citation type="submission" date="2023-07" db="EMBL/GenBank/DDBJ databases">
        <authorList>
            <consortium name="AG Swart"/>
            <person name="Singh M."/>
            <person name="Singh A."/>
            <person name="Seah K."/>
            <person name="Emmerich C."/>
        </authorList>
    </citation>
    <scope>NUCLEOTIDE SEQUENCE</scope>
    <source>
        <strain evidence="1">DP1</strain>
    </source>
</reference>
<keyword evidence="2" id="KW-1185">Reference proteome</keyword>
<accession>A0AAD1UC00</accession>